<feature type="region of interest" description="Disordered" evidence="1">
    <location>
        <begin position="75"/>
        <end position="97"/>
    </location>
</feature>
<proteinExistence type="predicted"/>
<accession>A0AAW1GTC9</accession>
<gene>
    <name evidence="2" type="ORF">RND81_14G248100</name>
</gene>
<dbReference type="Proteomes" id="UP001443914">
    <property type="component" value="Unassembled WGS sequence"/>
</dbReference>
<comment type="caution">
    <text evidence="2">The sequence shown here is derived from an EMBL/GenBank/DDBJ whole genome shotgun (WGS) entry which is preliminary data.</text>
</comment>
<dbReference type="AlphaFoldDB" id="A0AAW1GTC9"/>
<organism evidence="2 3">
    <name type="scientific">Saponaria officinalis</name>
    <name type="common">Common soapwort</name>
    <name type="synonym">Lychnis saponaria</name>
    <dbReference type="NCBI Taxonomy" id="3572"/>
    <lineage>
        <taxon>Eukaryota</taxon>
        <taxon>Viridiplantae</taxon>
        <taxon>Streptophyta</taxon>
        <taxon>Embryophyta</taxon>
        <taxon>Tracheophyta</taxon>
        <taxon>Spermatophyta</taxon>
        <taxon>Magnoliopsida</taxon>
        <taxon>eudicotyledons</taxon>
        <taxon>Gunneridae</taxon>
        <taxon>Pentapetalae</taxon>
        <taxon>Caryophyllales</taxon>
        <taxon>Caryophyllaceae</taxon>
        <taxon>Caryophylleae</taxon>
        <taxon>Saponaria</taxon>
    </lineage>
</organism>
<evidence type="ECO:0000256" key="1">
    <source>
        <dbReference type="SAM" id="MobiDB-lite"/>
    </source>
</evidence>
<evidence type="ECO:0000313" key="2">
    <source>
        <dbReference type="EMBL" id="KAK9667317.1"/>
    </source>
</evidence>
<sequence>MKAIRLKDDQYCQYLTAGDDQLSVTLTKPNYESYNPKNTEWRLERLSNSPENFVGRVRLWSIYNKALTFDKDPGDYTSSNCSGSLKQRSWPPSDGGSEADSEWQFVLKGSRKDVVADLNKWSKSYWEHFFLYAGNPSRDHKPKFNFESPKNRFSYWLNNPWLVEVVVTDDNSNHNSLAAWSSWCVNQNISKSSELPLVPRQGFDNKAPGSFETSTSMKNSQCHCKNLIIDQDTNLSTIVNQKASVPPNQPRPLMQSLVGNKFMPVKNDQEDNHQIHDKNLIDQEKTQDMSVRKNTSTPAKNQPCMNCSHGARYNDIGQLHDHYTNMLSRCQVGQVFVNVSPTSTGFHAGAGYKYDQYINSGGNVNGSGIQKNGDVSLYSEINRSRDNNAIFVNYEYE</sequence>
<reference evidence="2" key="1">
    <citation type="submission" date="2024-03" db="EMBL/GenBank/DDBJ databases">
        <title>WGS assembly of Saponaria officinalis var. Norfolk2.</title>
        <authorList>
            <person name="Jenkins J."/>
            <person name="Shu S."/>
            <person name="Grimwood J."/>
            <person name="Barry K."/>
            <person name="Goodstein D."/>
            <person name="Schmutz J."/>
            <person name="Leebens-Mack J."/>
            <person name="Osbourn A."/>
        </authorList>
    </citation>
    <scope>NUCLEOTIDE SEQUENCE [LARGE SCALE GENOMIC DNA]</scope>
    <source>
        <strain evidence="2">JIC</strain>
    </source>
</reference>
<feature type="compositionally biased region" description="Polar residues" evidence="1">
    <location>
        <begin position="76"/>
        <end position="87"/>
    </location>
</feature>
<evidence type="ECO:0000313" key="3">
    <source>
        <dbReference type="Proteomes" id="UP001443914"/>
    </source>
</evidence>
<protein>
    <submittedName>
        <fullName evidence="2">Uncharacterized protein</fullName>
    </submittedName>
</protein>
<name>A0AAW1GTC9_SAPOF</name>
<dbReference type="EMBL" id="JBDFQZ010000014">
    <property type="protein sequence ID" value="KAK9667317.1"/>
    <property type="molecule type" value="Genomic_DNA"/>
</dbReference>
<keyword evidence="3" id="KW-1185">Reference proteome</keyword>